<evidence type="ECO:0000313" key="2">
    <source>
        <dbReference type="Proteomes" id="UP000218418"/>
    </source>
</evidence>
<evidence type="ECO:0000313" key="1">
    <source>
        <dbReference type="EMBL" id="BAY82613.1"/>
    </source>
</evidence>
<gene>
    <name evidence="1" type="ORF">NIES267_20960</name>
</gene>
<dbReference type="EMBL" id="AP018227">
    <property type="protein sequence ID" value="BAY82613.1"/>
    <property type="molecule type" value="Genomic_DNA"/>
</dbReference>
<dbReference type="Gene3D" id="3.80.10.10">
    <property type="entry name" value="Ribonuclease Inhibitor"/>
    <property type="match status" value="1"/>
</dbReference>
<dbReference type="SUPFAM" id="SSF52047">
    <property type="entry name" value="RNI-like"/>
    <property type="match status" value="1"/>
</dbReference>
<keyword evidence="2" id="KW-1185">Reference proteome</keyword>
<protein>
    <submittedName>
        <fullName evidence="1">Leucine rich repeat variant</fullName>
    </submittedName>
</protein>
<dbReference type="InterPro" id="IPR032675">
    <property type="entry name" value="LRR_dom_sf"/>
</dbReference>
<proteinExistence type="predicted"/>
<dbReference type="AlphaFoldDB" id="A0A1Z4LN28"/>
<dbReference type="OrthoDB" id="571184at2"/>
<sequence length="427" mass="48549">MKSFNQYQIIKKMNSNQNQPREFDVVLGGENPAPVTGVVLGGIEGVKRRLRSENVDVRIKALNDALNYGDDGLELVVEALKSSSDTIHNDIFSMLRKNGVKGKKALLEFDPWLVFYTFDNWEYEEHFYDGECIGATDDAAYIVNNKRILIKLLQDKRAKYLEAIRCEMYYKFSNSKEAFQNFVDTIVDSKDLLQNLKALLVGDCCDISNEKYKYSRINVSNIYPILKAYPNLEILHIRGKMINEDVLVSDNKILAIRNIKNKSLIKPKAIKHESLRTLIIDADGITDKNLASLCNLNLPSLEYLEIWVSRNKLKEVNIESLAPILSGQYCKNLAYLAIRKSNNTSQLAKAIINSPIMKSLKVLELTDGNMGSGGAMYILDSPVINNLHTLNLCGNRLQTKMIQKLSELDCQVFTDSQFSDRYYSVWE</sequence>
<reference evidence="1 2" key="1">
    <citation type="submission" date="2017-06" db="EMBL/GenBank/DDBJ databases">
        <title>Genome sequencing of cyanobaciteial culture collection at National Institute for Environmental Studies (NIES).</title>
        <authorList>
            <person name="Hirose Y."/>
            <person name="Shimura Y."/>
            <person name="Fujisawa T."/>
            <person name="Nakamura Y."/>
            <person name="Kawachi M."/>
        </authorList>
    </citation>
    <scope>NUCLEOTIDE SEQUENCE [LARGE SCALE GENOMIC DNA]</scope>
    <source>
        <strain evidence="1 2">NIES-267</strain>
    </source>
</reference>
<dbReference type="Proteomes" id="UP000218418">
    <property type="component" value="Chromosome"/>
</dbReference>
<organism evidence="1 2">
    <name type="scientific">Calothrix parasitica NIES-267</name>
    <dbReference type="NCBI Taxonomy" id="1973488"/>
    <lineage>
        <taxon>Bacteria</taxon>
        <taxon>Bacillati</taxon>
        <taxon>Cyanobacteriota</taxon>
        <taxon>Cyanophyceae</taxon>
        <taxon>Nostocales</taxon>
        <taxon>Calotrichaceae</taxon>
        <taxon>Calothrix</taxon>
    </lineage>
</organism>
<name>A0A1Z4LN28_9CYAN</name>
<accession>A0A1Z4LN28</accession>